<dbReference type="GO" id="GO:0003700">
    <property type="term" value="F:DNA-binding transcription factor activity"/>
    <property type="evidence" value="ECO:0007669"/>
    <property type="project" value="InterPro"/>
</dbReference>
<dbReference type="PROSITE" id="PS50995">
    <property type="entry name" value="HTH_MARR_2"/>
    <property type="match status" value="1"/>
</dbReference>
<dbReference type="InterPro" id="IPR036390">
    <property type="entry name" value="WH_DNA-bd_sf"/>
</dbReference>
<dbReference type="PANTHER" id="PTHR33164">
    <property type="entry name" value="TRANSCRIPTIONAL REGULATOR, MARR FAMILY"/>
    <property type="match status" value="1"/>
</dbReference>
<organism evidence="3 4">
    <name type="scientific">Nocardiopsis sinuspersici</name>
    <dbReference type="NCBI Taxonomy" id="501010"/>
    <lineage>
        <taxon>Bacteria</taxon>
        <taxon>Bacillati</taxon>
        <taxon>Actinomycetota</taxon>
        <taxon>Actinomycetes</taxon>
        <taxon>Streptosporangiales</taxon>
        <taxon>Nocardiopsidaceae</taxon>
        <taxon>Nocardiopsis</taxon>
    </lineage>
</organism>
<keyword evidence="4" id="KW-1185">Reference proteome</keyword>
<dbReference type="EMBL" id="MCOK01000001">
    <property type="protein sequence ID" value="OOC54393.1"/>
    <property type="molecule type" value="Genomic_DNA"/>
</dbReference>
<evidence type="ECO:0000313" key="4">
    <source>
        <dbReference type="Proteomes" id="UP000189004"/>
    </source>
</evidence>
<reference evidence="4" key="1">
    <citation type="submission" date="2016-08" db="EMBL/GenBank/DDBJ databases">
        <authorList>
            <person name="Tokovenko B."/>
            <person name="Kalinowski J."/>
        </authorList>
    </citation>
    <scope>NUCLEOTIDE SEQUENCE [LARGE SCALE GENOMIC DNA]</scope>
    <source>
        <strain evidence="4">UTMC102</strain>
    </source>
</reference>
<proteinExistence type="predicted"/>
<dbReference type="OrthoDB" id="162531at2"/>
<protein>
    <submittedName>
        <fullName evidence="3">MarR family transcriptional regulator</fullName>
    </submittedName>
</protein>
<evidence type="ECO:0000259" key="2">
    <source>
        <dbReference type="PROSITE" id="PS50995"/>
    </source>
</evidence>
<evidence type="ECO:0000313" key="3">
    <source>
        <dbReference type="EMBL" id="OOC54393.1"/>
    </source>
</evidence>
<dbReference type="SMART" id="SM00347">
    <property type="entry name" value="HTH_MARR"/>
    <property type="match status" value="1"/>
</dbReference>
<dbReference type="PANTHER" id="PTHR33164:SF106">
    <property type="entry name" value="TRANSCRIPTIONAL REGULATORY PROTEIN"/>
    <property type="match status" value="1"/>
</dbReference>
<accession>A0A1V3C152</accession>
<gene>
    <name evidence="3" type="ORF">NOSIN_11730</name>
</gene>
<comment type="caution">
    <text evidence="3">The sequence shown here is derived from an EMBL/GenBank/DDBJ whole genome shotgun (WGS) entry which is preliminary data.</text>
</comment>
<name>A0A1V3C152_9ACTN</name>
<dbReference type="Gene3D" id="1.10.10.10">
    <property type="entry name" value="Winged helix-like DNA-binding domain superfamily/Winged helix DNA-binding domain"/>
    <property type="match status" value="1"/>
</dbReference>
<feature type="domain" description="HTH marR-type" evidence="2">
    <location>
        <begin position="12"/>
        <end position="141"/>
    </location>
</feature>
<sequence>MSDADTDPAATGAELGWRLSTAVVLFHEAVGQRLGLRALDHRALGLIEREGPLTAGALAELTGLTPGAVTGLVDRLSRLGYVRRVPDPADRRRVLVSADTEARPDLADAFTGLSRAMGDLVAKYDDTELAAITDYVTNTIDILYAQTRRLGAPGPTGRTTPHGEGTGAD</sequence>
<dbReference type="InterPro" id="IPR036388">
    <property type="entry name" value="WH-like_DNA-bd_sf"/>
</dbReference>
<dbReference type="Proteomes" id="UP000189004">
    <property type="component" value="Unassembled WGS sequence"/>
</dbReference>
<dbReference type="InterPro" id="IPR039422">
    <property type="entry name" value="MarR/SlyA-like"/>
</dbReference>
<dbReference type="Pfam" id="PF12802">
    <property type="entry name" value="MarR_2"/>
    <property type="match status" value="1"/>
</dbReference>
<feature type="region of interest" description="Disordered" evidence="1">
    <location>
        <begin position="150"/>
        <end position="169"/>
    </location>
</feature>
<dbReference type="SUPFAM" id="SSF46785">
    <property type="entry name" value="Winged helix' DNA-binding domain"/>
    <property type="match status" value="1"/>
</dbReference>
<dbReference type="RefSeq" id="WP_077690797.1">
    <property type="nucleotide sequence ID" value="NZ_MCOK01000001.1"/>
</dbReference>
<dbReference type="AlphaFoldDB" id="A0A1V3C152"/>
<evidence type="ECO:0000256" key="1">
    <source>
        <dbReference type="SAM" id="MobiDB-lite"/>
    </source>
</evidence>
<dbReference type="InterPro" id="IPR000835">
    <property type="entry name" value="HTH_MarR-typ"/>
</dbReference>
<dbReference type="GO" id="GO:0006950">
    <property type="term" value="P:response to stress"/>
    <property type="evidence" value="ECO:0007669"/>
    <property type="project" value="TreeGrafter"/>
</dbReference>